<keyword evidence="1" id="KW-0812">Transmembrane</keyword>
<feature type="transmembrane region" description="Helical" evidence="1">
    <location>
        <begin position="100"/>
        <end position="118"/>
    </location>
</feature>
<accession>A0A0D0A1C7</accession>
<dbReference type="InParanoid" id="A0A0D0A1C7"/>
<dbReference type="STRING" id="930992.A0A0D0A1C7"/>
<dbReference type="HOGENOM" id="CLU_1428863_0_0_1"/>
<protein>
    <submittedName>
        <fullName evidence="2">Uncharacterized protein</fullName>
    </submittedName>
</protein>
<keyword evidence="1" id="KW-1133">Transmembrane helix</keyword>
<dbReference type="AlphaFoldDB" id="A0A0D0A1C7"/>
<sequence>MHGDQPVLYQNSNSMDNIPLMPFHSHSSPSRSLSASHSKTLSEAQSSRLSLDEEQFDYDQHIPRSSNLQTPIRPQLFCQRPTASRKDILFKGTWQLTKTFLIPFITVAYLSFCYAVHYKVVSFDGKGLYNELNDTWLVIIKSGLTTISIVIVSISLYPVRDLLSSLKVSRLLPQSIIMLNTLLRQERRIL</sequence>
<dbReference type="Proteomes" id="UP000054485">
    <property type="component" value="Unassembled WGS sequence"/>
</dbReference>
<gene>
    <name evidence="2" type="ORF">CY34DRAFT_685228</name>
</gene>
<proteinExistence type="predicted"/>
<evidence type="ECO:0000256" key="1">
    <source>
        <dbReference type="SAM" id="Phobius"/>
    </source>
</evidence>
<evidence type="ECO:0000313" key="3">
    <source>
        <dbReference type="Proteomes" id="UP000054485"/>
    </source>
</evidence>
<feature type="transmembrane region" description="Helical" evidence="1">
    <location>
        <begin position="138"/>
        <end position="159"/>
    </location>
</feature>
<name>A0A0D0A1C7_9AGAM</name>
<organism evidence="2 3">
    <name type="scientific">Suillus luteus UH-Slu-Lm8-n1</name>
    <dbReference type="NCBI Taxonomy" id="930992"/>
    <lineage>
        <taxon>Eukaryota</taxon>
        <taxon>Fungi</taxon>
        <taxon>Dikarya</taxon>
        <taxon>Basidiomycota</taxon>
        <taxon>Agaricomycotina</taxon>
        <taxon>Agaricomycetes</taxon>
        <taxon>Agaricomycetidae</taxon>
        <taxon>Boletales</taxon>
        <taxon>Suillineae</taxon>
        <taxon>Suillaceae</taxon>
        <taxon>Suillus</taxon>
    </lineage>
</organism>
<keyword evidence="3" id="KW-1185">Reference proteome</keyword>
<evidence type="ECO:0000313" key="2">
    <source>
        <dbReference type="EMBL" id="KIK43750.1"/>
    </source>
</evidence>
<dbReference type="EMBL" id="KN835205">
    <property type="protein sequence ID" value="KIK43750.1"/>
    <property type="molecule type" value="Genomic_DNA"/>
</dbReference>
<dbReference type="OrthoDB" id="2681169at2759"/>
<reference evidence="3" key="2">
    <citation type="submission" date="2015-01" db="EMBL/GenBank/DDBJ databases">
        <title>Evolutionary Origins and Diversification of the Mycorrhizal Mutualists.</title>
        <authorList>
            <consortium name="DOE Joint Genome Institute"/>
            <consortium name="Mycorrhizal Genomics Consortium"/>
            <person name="Kohler A."/>
            <person name="Kuo A."/>
            <person name="Nagy L.G."/>
            <person name="Floudas D."/>
            <person name="Copeland A."/>
            <person name="Barry K.W."/>
            <person name="Cichocki N."/>
            <person name="Veneault-Fourrey C."/>
            <person name="LaButti K."/>
            <person name="Lindquist E.A."/>
            <person name="Lipzen A."/>
            <person name="Lundell T."/>
            <person name="Morin E."/>
            <person name="Murat C."/>
            <person name="Riley R."/>
            <person name="Ohm R."/>
            <person name="Sun H."/>
            <person name="Tunlid A."/>
            <person name="Henrissat B."/>
            <person name="Grigoriev I.V."/>
            <person name="Hibbett D.S."/>
            <person name="Martin F."/>
        </authorList>
    </citation>
    <scope>NUCLEOTIDE SEQUENCE [LARGE SCALE GENOMIC DNA]</scope>
    <source>
        <strain evidence="3">UH-Slu-Lm8-n1</strain>
    </source>
</reference>
<reference evidence="2 3" key="1">
    <citation type="submission" date="2014-04" db="EMBL/GenBank/DDBJ databases">
        <authorList>
            <consortium name="DOE Joint Genome Institute"/>
            <person name="Kuo A."/>
            <person name="Ruytinx J."/>
            <person name="Rineau F."/>
            <person name="Colpaert J."/>
            <person name="Kohler A."/>
            <person name="Nagy L.G."/>
            <person name="Floudas D."/>
            <person name="Copeland A."/>
            <person name="Barry K.W."/>
            <person name="Cichocki N."/>
            <person name="Veneault-Fourrey C."/>
            <person name="LaButti K."/>
            <person name="Lindquist E.A."/>
            <person name="Lipzen A."/>
            <person name="Lundell T."/>
            <person name="Morin E."/>
            <person name="Murat C."/>
            <person name="Sun H."/>
            <person name="Tunlid A."/>
            <person name="Henrissat B."/>
            <person name="Grigoriev I.V."/>
            <person name="Hibbett D.S."/>
            <person name="Martin F."/>
            <person name="Nordberg H.P."/>
            <person name="Cantor M.N."/>
            <person name="Hua S.X."/>
        </authorList>
    </citation>
    <scope>NUCLEOTIDE SEQUENCE [LARGE SCALE GENOMIC DNA]</scope>
    <source>
        <strain evidence="2 3">UH-Slu-Lm8-n1</strain>
    </source>
</reference>
<keyword evidence="1" id="KW-0472">Membrane</keyword>